<accession>A0ABP8G208</accession>
<proteinExistence type="predicted"/>
<feature type="chain" id="PRO_5045355568" description="DUF4350 domain-containing protein" evidence="1">
    <location>
        <begin position="27"/>
        <end position="267"/>
    </location>
</feature>
<dbReference type="InterPro" id="IPR025646">
    <property type="entry name" value="DUF4350"/>
</dbReference>
<evidence type="ECO:0000313" key="3">
    <source>
        <dbReference type="EMBL" id="GAA4315367.1"/>
    </source>
</evidence>
<dbReference type="EMBL" id="BAABFT010000002">
    <property type="protein sequence ID" value="GAA4315367.1"/>
    <property type="molecule type" value="Genomic_DNA"/>
</dbReference>
<gene>
    <name evidence="3" type="ORF">GCM10023149_11940</name>
</gene>
<sequence length="267" mass="29592">MGEYNMIKKHWWTVLLALLITGTVHAQTVTLDYYFNHETHAGKNGQQQRFHYLWEDADNTGFSIWGEIFKKHGAALNSLDVAPTINNLKGTSIYIIVDPDNAKESPAPNYMSDAHAAQIAQWVKAGGVLVLMANDSANVELENFNILAAKFGLHFNNEMQNHVVDDNHFNDGSAVIADRTLFKTTQKVFLKDVCTITAGKSAKTVLKSADGTAAIAIALKYGKGTVFVVSDPWLYNEYVNGRLPKEYENDKAADDLAQWLISKAKGK</sequence>
<keyword evidence="1" id="KW-0732">Signal</keyword>
<name>A0ABP8G208_9SPHI</name>
<dbReference type="Proteomes" id="UP001500582">
    <property type="component" value="Unassembled WGS sequence"/>
</dbReference>
<reference evidence="4" key="1">
    <citation type="journal article" date="2019" name="Int. J. Syst. Evol. Microbiol.">
        <title>The Global Catalogue of Microorganisms (GCM) 10K type strain sequencing project: providing services to taxonomists for standard genome sequencing and annotation.</title>
        <authorList>
            <consortium name="The Broad Institute Genomics Platform"/>
            <consortium name="The Broad Institute Genome Sequencing Center for Infectious Disease"/>
            <person name="Wu L."/>
            <person name="Ma J."/>
        </authorList>
    </citation>
    <scope>NUCLEOTIDE SEQUENCE [LARGE SCALE GENOMIC DNA]</scope>
    <source>
        <strain evidence="4">JCM 17705</strain>
    </source>
</reference>
<evidence type="ECO:0000259" key="2">
    <source>
        <dbReference type="Pfam" id="PF14258"/>
    </source>
</evidence>
<dbReference type="Pfam" id="PF14258">
    <property type="entry name" value="DUF4350"/>
    <property type="match status" value="1"/>
</dbReference>
<dbReference type="InterPro" id="IPR029062">
    <property type="entry name" value="Class_I_gatase-like"/>
</dbReference>
<feature type="domain" description="DUF4350" evidence="2">
    <location>
        <begin position="56"/>
        <end position="234"/>
    </location>
</feature>
<evidence type="ECO:0000313" key="4">
    <source>
        <dbReference type="Proteomes" id="UP001500582"/>
    </source>
</evidence>
<dbReference type="Gene3D" id="3.40.50.880">
    <property type="match status" value="1"/>
</dbReference>
<keyword evidence="4" id="KW-1185">Reference proteome</keyword>
<dbReference type="SUPFAM" id="SSF52317">
    <property type="entry name" value="Class I glutamine amidotransferase-like"/>
    <property type="match status" value="1"/>
</dbReference>
<feature type="signal peptide" evidence="1">
    <location>
        <begin position="1"/>
        <end position="26"/>
    </location>
</feature>
<comment type="caution">
    <text evidence="3">The sequence shown here is derived from an EMBL/GenBank/DDBJ whole genome shotgun (WGS) entry which is preliminary data.</text>
</comment>
<organism evidence="3 4">
    <name type="scientific">Mucilaginibacter gynuensis</name>
    <dbReference type="NCBI Taxonomy" id="1302236"/>
    <lineage>
        <taxon>Bacteria</taxon>
        <taxon>Pseudomonadati</taxon>
        <taxon>Bacteroidota</taxon>
        <taxon>Sphingobacteriia</taxon>
        <taxon>Sphingobacteriales</taxon>
        <taxon>Sphingobacteriaceae</taxon>
        <taxon>Mucilaginibacter</taxon>
    </lineage>
</organism>
<protein>
    <recommendedName>
        <fullName evidence="2">DUF4350 domain-containing protein</fullName>
    </recommendedName>
</protein>
<evidence type="ECO:0000256" key="1">
    <source>
        <dbReference type="SAM" id="SignalP"/>
    </source>
</evidence>